<accession>A0A951U541</accession>
<evidence type="ECO:0000313" key="12">
    <source>
        <dbReference type="Proteomes" id="UP000707356"/>
    </source>
</evidence>
<evidence type="ECO:0000256" key="2">
    <source>
        <dbReference type="ARBA" id="ARBA00010942"/>
    </source>
</evidence>
<dbReference type="AlphaFoldDB" id="A0A951U541"/>
<dbReference type="NCBIfam" id="TIGR00915">
    <property type="entry name" value="2A0602"/>
    <property type="match status" value="1"/>
</dbReference>
<feature type="transmembrane region" description="Helical" evidence="10">
    <location>
        <begin position="928"/>
        <end position="947"/>
    </location>
</feature>
<organism evidence="11 12">
    <name type="scientific">Pegethrix bostrychoides GSE-TBD4-15B</name>
    <dbReference type="NCBI Taxonomy" id="2839662"/>
    <lineage>
        <taxon>Bacteria</taxon>
        <taxon>Bacillati</taxon>
        <taxon>Cyanobacteriota</taxon>
        <taxon>Cyanophyceae</taxon>
        <taxon>Oculatellales</taxon>
        <taxon>Oculatellaceae</taxon>
        <taxon>Pegethrix</taxon>
    </lineage>
</organism>
<dbReference type="PRINTS" id="PR00702">
    <property type="entry name" value="ACRIFLAVINRP"/>
</dbReference>
<keyword evidence="8 10" id="KW-0472">Membrane</keyword>
<evidence type="ECO:0000256" key="4">
    <source>
        <dbReference type="ARBA" id="ARBA00022475"/>
    </source>
</evidence>
<dbReference type="PANTHER" id="PTHR32063:SF11">
    <property type="entry name" value="CATION OR DRUG EFFLUX SYSTEM PROTEIN"/>
    <property type="match status" value="1"/>
</dbReference>
<dbReference type="Gene3D" id="3.30.70.1430">
    <property type="entry name" value="Multidrug efflux transporter AcrB pore domain"/>
    <property type="match status" value="2"/>
</dbReference>
<dbReference type="Proteomes" id="UP000707356">
    <property type="component" value="Unassembled WGS sequence"/>
</dbReference>
<dbReference type="Gene3D" id="1.20.1640.10">
    <property type="entry name" value="Multidrug efflux transporter AcrB transmembrane domain"/>
    <property type="match status" value="2"/>
</dbReference>
<dbReference type="GO" id="GO:0015562">
    <property type="term" value="F:efflux transmembrane transporter activity"/>
    <property type="evidence" value="ECO:0007669"/>
    <property type="project" value="InterPro"/>
</dbReference>
<dbReference type="EMBL" id="JAHHHV010000065">
    <property type="protein sequence ID" value="MBW4466081.1"/>
    <property type="molecule type" value="Genomic_DNA"/>
</dbReference>
<feature type="transmembrane region" description="Helical" evidence="10">
    <location>
        <begin position="470"/>
        <end position="494"/>
    </location>
</feature>
<evidence type="ECO:0000256" key="9">
    <source>
        <dbReference type="SAM" id="MobiDB-lite"/>
    </source>
</evidence>
<keyword evidence="3" id="KW-0813">Transport</keyword>
<proteinExistence type="inferred from homology"/>
<reference evidence="11" key="1">
    <citation type="submission" date="2021-05" db="EMBL/GenBank/DDBJ databases">
        <authorList>
            <person name="Pietrasiak N."/>
            <person name="Ward R."/>
            <person name="Stajich J.E."/>
            <person name="Kurbessoian T."/>
        </authorList>
    </citation>
    <scope>NUCLEOTIDE SEQUENCE</scope>
    <source>
        <strain evidence="11">GSE-TBD4-15B</strain>
    </source>
</reference>
<dbReference type="SUPFAM" id="SSF82866">
    <property type="entry name" value="Multidrug efflux transporter AcrB transmembrane domain"/>
    <property type="match status" value="2"/>
</dbReference>
<evidence type="ECO:0000256" key="8">
    <source>
        <dbReference type="ARBA" id="ARBA00023136"/>
    </source>
</evidence>
<feature type="transmembrane region" description="Helical" evidence="10">
    <location>
        <begin position="1002"/>
        <end position="1021"/>
    </location>
</feature>
<dbReference type="GO" id="GO:0009636">
    <property type="term" value="P:response to toxic substance"/>
    <property type="evidence" value="ECO:0007669"/>
    <property type="project" value="UniProtKB-ARBA"/>
</dbReference>
<dbReference type="InterPro" id="IPR004764">
    <property type="entry name" value="MdtF-like"/>
</dbReference>
<evidence type="ECO:0000256" key="6">
    <source>
        <dbReference type="ARBA" id="ARBA00022692"/>
    </source>
</evidence>
<reference evidence="11" key="2">
    <citation type="journal article" date="2022" name="Microbiol. Resour. Announc.">
        <title>Metagenome Sequencing to Explore Phylogenomics of Terrestrial Cyanobacteria.</title>
        <authorList>
            <person name="Ward R.D."/>
            <person name="Stajich J.E."/>
            <person name="Johansen J.R."/>
            <person name="Huntemann M."/>
            <person name="Clum A."/>
            <person name="Foster B."/>
            <person name="Foster B."/>
            <person name="Roux S."/>
            <person name="Palaniappan K."/>
            <person name="Varghese N."/>
            <person name="Mukherjee S."/>
            <person name="Reddy T.B.K."/>
            <person name="Daum C."/>
            <person name="Copeland A."/>
            <person name="Chen I.A."/>
            <person name="Ivanova N.N."/>
            <person name="Kyrpides N.C."/>
            <person name="Shapiro N."/>
            <person name="Eloe-Fadrosh E.A."/>
            <person name="Pietrasiak N."/>
        </authorList>
    </citation>
    <scope>NUCLEOTIDE SEQUENCE</scope>
    <source>
        <strain evidence="11">GSE-TBD4-15B</strain>
    </source>
</reference>
<dbReference type="Gene3D" id="3.30.70.1440">
    <property type="entry name" value="Multidrug efflux transporter AcrB pore domain"/>
    <property type="match status" value="1"/>
</dbReference>
<evidence type="ECO:0000256" key="10">
    <source>
        <dbReference type="SAM" id="Phobius"/>
    </source>
</evidence>
<dbReference type="GO" id="GO:0042910">
    <property type="term" value="F:xenobiotic transmembrane transporter activity"/>
    <property type="evidence" value="ECO:0007669"/>
    <property type="project" value="TreeGrafter"/>
</dbReference>
<dbReference type="Gene3D" id="3.30.2090.10">
    <property type="entry name" value="Multidrug efflux transporter AcrB TolC docking domain, DN and DC subdomains"/>
    <property type="match status" value="2"/>
</dbReference>
<feature type="transmembrane region" description="Helical" evidence="10">
    <location>
        <begin position="346"/>
        <end position="365"/>
    </location>
</feature>
<comment type="subcellular location">
    <subcellularLocation>
        <location evidence="1">Cell inner membrane</location>
        <topology evidence="1">Multi-pass membrane protein</topology>
    </subcellularLocation>
</comment>
<keyword evidence="4" id="KW-1003">Cell membrane</keyword>
<feature type="transmembrane region" description="Helical" evidence="10">
    <location>
        <begin position="538"/>
        <end position="559"/>
    </location>
</feature>
<name>A0A951U541_9CYAN</name>
<keyword evidence="5" id="KW-0997">Cell inner membrane</keyword>
<dbReference type="PANTHER" id="PTHR32063">
    <property type="match status" value="1"/>
</dbReference>
<feature type="transmembrane region" description="Helical" evidence="10">
    <location>
        <begin position="1033"/>
        <end position="1059"/>
    </location>
</feature>
<keyword evidence="6 10" id="KW-0812">Transmembrane</keyword>
<feature type="transmembrane region" description="Helical" evidence="10">
    <location>
        <begin position="443"/>
        <end position="464"/>
    </location>
</feature>
<dbReference type="Pfam" id="PF00873">
    <property type="entry name" value="ACR_tran"/>
    <property type="match status" value="1"/>
</dbReference>
<feature type="transmembrane region" description="Helical" evidence="10">
    <location>
        <begin position="959"/>
        <end position="981"/>
    </location>
</feature>
<feature type="transmembrane region" description="Helical" evidence="10">
    <location>
        <begin position="372"/>
        <end position="393"/>
    </location>
</feature>
<feature type="compositionally biased region" description="Pro residues" evidence="9">
    <location>
        <begin position="1083"/>
        <end position="1099"/>
    </location>
</feature>
<feature type="transmembrane region" description="Helical" evidence="10">
    <location>
        <begin position="902"/>
        <end position="921"/>
    </location>
</feature>
<protein>
    <submittedName>
        <fullName evidence="11">Efflux RND transporter permease subunit</fullName>
    </submittedName>
</protein>
<keyword evidence="7 10" id="KW-1133">Transmembrane helix</keyword>
<evidence type="ECO:0000256" key="3">
    <source>
        <dbReference type="ARBA" id="ARBA00022448"/>
    </source>
</evidence>
<dbReference type="SUPFAM" id="SSF82693">
    <property type="entry name" value="Multidrug efflux transporter AcrB pore domain, PN1, PN2, PC1 and PC2 subdomains"/>
    <property type="match status" value="3"/>
</dbReference>
<dbReference type="GO" id="GO:0005886">
    <property type="term" value="C:plasma membrane"/>
    <property type="evidence" value="ECO:0007669"/>
    <property type="project" value="UniProtKB-SubCell"/>
</dbReference>
<gene>
    <name evidence="11" type="ORF">KME07_11660</name>
</gene>
<evidence type="ECO:0000313" key="11">
    <source>
        <dbReference type="EMBL" id="MBW4466081.1"/>
    </source>
</evidence>
<comment type="similarity">
    <text evidence="2">Belongs to the resistance-nodulation-cell division (RND) (TC 2.A.6) family.</text>
</comment>
<evidence type="ECO:0000256" key="1">
    <source>
        <dbReference type="ARBA" id="ARBA00004429"/>
    </source>
</evidence>
<dbReference type="SUPFAM" id="SSF82714">
    <property type="entry name" value="Multidrug efflux transporter AcrB TolC docking domain, DN and DC subdomains"/>
    <property type="match status" value="2"/>
</dbReference>
<sequence>MALFSIADTFIKRPVLTTVCTVLIVLLGGLCIPLLPVVNLPDIAPIQVQVTSVYPGADAQTVETTVTSTLERGINGVENMEYITSQSTNTGVSAIQVFFGTNTDRNINQVNVQNRVGQNESTLPESVRQIGTTVRTASSSILLVYGFSARDNIYDQEFISNYVDLYITDALRRVPGVADLALLGERKYAMRLWLNPNAMASRNLTMLDVSTALRSQNIQVGAGSIAGQPSEENLPYSFPLRVSGQMQTEAEFGELVLRTNSDGSLVRVKDVGRVELGAENYETNVLANGQPGVALPIYQQPGSNAIDVANKIKETIAELERDFPPGLQQSLVYDTTTFIASSQEEVLETLILAILLVVLVIFIFLQDWRTTLIPAVAIPVSLIGTMAFAKLLGFSINTLTMFGLVLATGLVVDDGIVVVEGIVAKIEQGIPTKQAAYEAMQELSGAIIATSLVVIAVFLPVTFFPGATGIMYQQFALIIIFSVVISTFNALSFSPSMSAILLKRKQEGHGPLAWFFRKFNQGFDWVLDRYRSLLEFLIRIRLIVIALFVLGLFATYLVYNAVPSGFIPEEDQGLLIGIIQAPEGVSLSYSNEIAADIYKVLAAEPEIAPLSDVIEPGAEPTGTAAARSEEELAAKLTVIATGFGLEGNGSNRGTFFVRLKDWSERTAPDQSARAVAGRLNRAFAGNRAGFIQVFSPPAVPGFSATGGFEFLLQERSGRLNFDEFLAAAQEIIAKANQNPALSGVFTQFTASTPQYQIDIDRQQLNAQNVDFGQALATISASFGGQYVNDFTLGQRSYRVYVQSDEPYRSQLQNLEQLFVRSRSGDMVRLSTVASVAEITGPSVIPRFNVFRSIKIQGNPAPGYSSGQAIAAMQQTFAEVAPPGLGYDWTGLSREEVNSSGQAGVIFLFGIIVVFLVLAAQYENYVDPVIILLTVPFAVLGAMIFLALDPRGLSNDLYAQIALVMLIGLAAKNAILIVEFANQARDQGMGLAKAAVYAARERFRPILMTALSAAVGFFPLLTASGAGAASRWSLGMAVFGGLLVATLVNYLVTPVLYVVIKNLSERAFGGSRGDPPESPGQSEPQPPLSLEPVPELPQPAPQHLQEGDNPA</sequence>
<evidence type="ECO:0000256" key="7">
    <source>
        <dbReference type="ARBA" id="ARBA00022989"/>
    </source>
</evidence>
<dbReference type="FunFam" id="1.20.1640.10:FF:000001">
    <property type="entry name" value="Efflux pump membrane transporter"/>
    <property type="match status" value="1"/>
</dbReference>
<evidence type="ECO:0000256" key="5">
    <source>
        <dbReference type="ARBA" id="ARBA00022519"/>
    </source>
</evidence>
<feature type="region of interest" description="Disordered" evidence="9">
    <location>
        <begin position="1067"/>
        <end position="1110"/>
    </location>
</feature>
<dbReference type="InterPro" id="IPR027463">
    <property type="entry name" value="AcrB_DN_DC_subdom"/>
</dbReference>
<comment type="caution">
    <text evidence="11">The sequence shown here is derived from an EMBL/GenBank/DDBJ whole genome shotgun (WGS) entry which is preliminary data.</text>
</comment>
<dbReference type="InterPro" id="IPR001036">
    <property type="entry name" value="Acrflvin-R"/>
</dbReference>
<dbReference type="Gene3D" id="3.30.70.1320">
    <property type="entry name" value="Multidrug efflux transporter AcrB pore domain like"/>
    <property type="match status" value="1"/>
</dbReference>